<evidence type="ECO:0000256" key="2">
    <source>
        <dbReference type="ARBA" id="ARBA00008444"/>
    </source>
</evidence>
<proteinExistence type="inferred from homology"/>
<evidence type="ECO:0000256" key="5">
    <source>
        <dbReference type="ARBA" id="ARBA00023136"/>
    </source>
</evidence>
<dbReference type="Pfam" id="PF02466">
    <property type="entry name" value="Tim17"/>
    <property type="match status" value="1"/>
</dbReference>
<dbReference type="GO" id="GO:0016020">
    <property type="term" value="C:membrane"/>
    <property type="evidence" value="ECO:0007669"/>
    <property type="project" value="UniProtKB-SubCell"/>
</dbReference>
<feature type="transmembrane region" description="Helical" evidence="8">
    <location>
        <begin position="142"/>
        <end position="163"/>
    </location>
</feature>
<keyword evidence="10" id="KW-1185">Reference proteome</keyword>
<accession>A0A8T2SVU2</accession>
<keyword evidence="5 8" id="KW-0472">Membrane</keyword>
<dbReference type="EMBL" id="CM035422">
    <property type="protein sequence ID" value="KAH7373393.1"/>
    <property type="molecule type" value="Genomic_DNA"/>
</dbReference>
<protein>
    <recommendedName>
        <fullName evidence="6">Complex I assembly factor TIMMDC1, mitochondrial</fullName>
    </recommendedName>
    <alternativeName>
        <fullName evidence="7">Translocase of inner mitochondrial membrane domain-containing protein 1</fullName>
    </alternativeName>
</protein>
<reference evidence="9" key="1">
    <citation type="submission" date="2021-08" db="EMBL/GenBank/DDBJ databases">
        <title>WGS assembly of Ceratopteris richardii.</title>
        <authorList>
            <person name="Marchant D.B."/>
            <person name="Chen G."/>
            <person name="Jenkins J."/>
            <person name="Shu S."/>
            <person name="Leebens-Mack J."/>
            <person name="Grimwood J."/>
            <person name="Schmutz J."/>
            <person name="Soltis P."/>
            <person name="Soltis D."/>
            <person name="Chen Z.-H."/>
        </authorList>
    </citation>
    <scope>NUCLEOTIDE SEQUENCE</scope>
    <source>
        <strain evidence="9">Whitten #5841</strain>
        <tissue evidence="9">Leaf</tissue>
    </source>
</reference>
<dbReference type="GO" id="GO:0032981">
    <property type="term" value="P:mitochondrial respiratory chain complex I assembly"/>
    <property type="evidence" value="ECO:0007669"/>
    <property type="project" value="InterPro"/>
</dbReference>
<sequence>MAAAEDSAPPKVPKQVLEDWGAKTTFGVIAGMLYGGCREAMIFSEKEQSLLGHHAAEVEPRLRRNLLRAIMEEKVLRISRGTVIGGAKLGVFTGLYCATEQYMALYRNTHDTLNVVAAGSLTAATFGLILPGSMTWRLRSAFLGSVIGATLGVPLGLLQSFLAKYSNAPEIEKETKQQVSVQEHDSVGDAIRRLEDRVSSQKSGN</sequence>
<evidence type="ECO:0000256" key="4">
    <source>
        <dbReference type="ARBA" id="ARBA00022989"/>
    </source>
</evidence>
<comment type="subcellular location">
    <subcellularLocation>
        <location evidence="1">Membrane</location>
        <topology evidence="1">Multi-pass membrane protein</topology>
    </subcellularLocation>
</comment>
<dbReference type="PANTHER" id="PTHR13002">
    <property type="entry name" value="C3ORF1 PROTEIN-RELATED"/>
    <property type="match status" value="1"/>
</dbReference>
<feature type="transmembrane region" description="Helical" evidence="8">
    <location>
        <begin position="112"/>
        <end position="130"/>
    </location>
</feature>
<dbReference type="PANTHER" id="PTHR13002:SF1">
    <property type="entry name" value="COMPLEX I ASSEMBLY FACTOR TIMMDC1, MITOCHONDRIAL"/>
    <property type="match status" value="1"/>
</dbReference>
<dbReference type="OrthoDB" id="509993at2759"/>
<name>A0A8T2SVU2_CERRI</name>
<dbReference type="InterPro" id="IPR055299">
    <property type="entry name" value="TIMMDC1"/>
</dbReference>
<comment type="similarity">
    <text evidence="2">Belongs to the Tim17/Tim22/Tim23 family.</text>
</comment>
<evidence type="ECO:0000256" key="8">
    <source>
        <dbReference type="SAM" id="Phobius"/>
    </source>
</evidence>
<evidence type="ECO:0000313" key="9">
    <source>
        <dbReference type="EMBL" id="KAH7373393.1"/>
    </source>
</evidence>
<dbReference type="OMA" id="ANIDWGA"/>
<evidence type="ECO:0000256" key="6">
    <source>
        <dbReference type="ARBA" id="ARBA00040778"/>
    </source>
</evidence>
<gene>
    <name evidence="9" type="ORF">KP509_17G053800</name>
</gene>
<keyword evidence="3 8" id="KW-0812">Transmembrane</keyword>
<organism evidence="9 10">
    <name type="scientific">Ceratopteris richardii</name>
    <name type="common">Triangle waterfern</name>
    <dbReference type="NCBI Taxonomy" id="49495"/>
    <lineage>
        <taxon>Eukaryota</taxon>
        <taxon>Viridiplantae</taxon>
        <taxon>Streptophyta</taxon>
        <taxon>Embryophyta</taxon>
        <taxon>Tracheophyta</taxon>
        <taxon>Polypodiopsida</taxon>
        <taxon>Polypodiidae</taxon>
        <taxon>Polypodiales</taxon>
        <taxon>Pteridineae</taxon>
        <taxon>Pteridaceae</taxon>
        <taxon>Parkerioideae</taxon>
        <taxon>Ceratopteris</taxon>
    </lineage>
</organism>
<dbReference type="AlphaFoldDB" id="A0A8T2SVU2"/>
<comment type="caution">
    <text evidence="9">The sequence shown here is derived from an EMBL/GenBank/DDBJ whole genome shotgun (WGS) entry which is preliminary data.</text>
</comment>
<keyword evidence="4 8" id="KW-1133">Transmembrane helix</keyword>
<evidence type="ECO:0000256" key="7">
    <source>
        <dbReference type="ARBA" id="ARBA00041344"/>
    </source>
</evidence>
<dbReference type="GO" id="GO:0005739">
    <property type="term" value="C:mitochondrion"/>
    <property type="evidence" value="ECO:0007669"/>
    <property type="project" value="TreeGrafter"/>
</dbReference>
<evidence type="ECO:0000256" key="3">
    <source>
        <dbReference type="ARBA" id="ARBA00022692"/>
    </source>
</evidence>
<evidence type="ECO:0000256" key="1">
    <source>
        <dbReference type="ARBA" id="ARBA00004141"/>
    </source>
</evidence>
<evidence type="ECO:0000313" key="10">
    <source>
        <dbReference type="Proteomes" id="UP000825935"/>
    </source>
</evidence>
<dbReference type="Proteomes" id="UP000825935">
    <property type="component" value="Chromosome 17"/>
</dbReference>